<protein>
    <recommendedName>
        <fullName evidence="5">Transposase (Putative), gypsy type</fullName>
    </recommendedName>
</protein>
<dbReference type="Proteomes" id="UP001151760">
    <property type="component" value="Unassembled WGS sequence"/>
</dbReference>
<evidence type="ECO:0008006" key="5">
    <source>
        <dbReference type="Google" id="ProtNLM"/>
    </source>
</evidence>
<feature type="coiled-coil region" evidence="1">
    <location>
        <begin position="240"/>
        <end position="312"/>
    </location>
</feature>
<accession>A0ABQ5F5B0</accession>
<sequence>MGRDTIHLENAVSTIFPEYLLEFASEYGTQEGLHLEFPGPQEAIMEFPKGKVGVYTRRKQIRRKRANDEAGMNAPPKVLRKDYVYNPTHNTHRGISLAGMWFDMGSSFATPSVQGTPPAAKSVRDPDPLSYARPQPSSEQDITQSSKGAATEIPTEDADTTVANVQLSGVTNDCRLDTPEAYQNMVDHIMPSGYFSELRHLPNTEFLSQYNLARQVSMGSQLRLRYEQEVRLLKKARSKIARRDQRIQVREEEIKKLDKEIQSLRSVEAEVQDIRNQTKNLKTMLEAEADMKNATEAKNAELAKELDSLCKEKIKASLEEFKKYEDTKVEKRCAEIDTRLDALSIDFDEELYPYMLTVIAGLRHDFADVVSAGIANGFCKGVKHGVEHGEVKLNLADIKAYDPKAEGKFIMAMQALKELKYLLIDELENLKDAPMDIIMASLYLKSDTGEDAPQWIRDLRPSVSQLKIPVYPERRKKCQIVCRTHGVGFAYHARSDEVLVSALTVIPQGLQILLEDAAIQTELPEDKASPRLIRSKSLPAMYNLNWS</sequence>
<dbReference type="EMBL" id="BQNB010017028">
    <property type="protein sequence ID" value="GJT58531.1"/>
    <property type="molecule type" value="Genomic_DNA"/>
</dbReference>
<evidence type="ECO:0000256" key="2">
    <source>
        <dbReference type="SAM" id="MobiDB-lite"/>
    </source>
</evidence>
<proteinExistence type="predicted"/>
<organism evidence="3 4">
    <name type="scientific">Tanacetum coccineum</name>
    <dbReference type="NCBI Taxonomy" id="301880"/>
    <lineage>
        <taxon>Eukaryota</taxon>
        <taxon>Viridiplantae</taxon>
        <taxon>Streptophyta</taxon>
        <taxon>Embryophyta</taxon>
        <taxon>Tracheophyta</taxon>
        <taxon>Spermatophyta</taxon>
        <taxon>Magnoliopsida</taxon>
        <taxon>eudicotyledons</taxon>
        <taxon>Gunneridae</taxon>
        <taxon>Pentapetalae</taxon>
        <taxon>asterids</taxon>
        <taxon>campanulids</taxon>
        <taxon>Asterales</taxon>
        <taxon>Asteraceae</taxon>
        <taxon>Asteroideae</taxon>
        <taxon>Anthemideae</taxon>
        <taxon>Anthemidinae</taxon>
        <taxon>Tanacetum</taxon>
    </lineage>
</organism>
<evidence type="ECO:0000313" key="3">
    <source>
        <dbReference type="EMBL" id="GJT58531.1"/>
    </source>
</evidence>
<name>A0ABQ5F5B0_9ASTR</name>
<gene>
    <name evidence="3" type="ORF">Tco_1002064</name>
</gene>
<comment type="caution">
    <text evidence="3">The sequence shown here is derived from an EMBL/GenBank/DDBJ whole genome shotgun (WGS) entry which is preliminary data.</text>
</comment>
<evidence type="ECO:0000313" key="4">
    <source>
        <dbReference type="Proteomes" id="UP001151760"/>
    </source>
</evidence>
<keyword evidence="1" id="KW-0175">Coiled coil</keyword>
<reference evidence="3" key="1">
    <citation type="journal article" date="2022" name="Int. J. Mol. Sci.">
        <title>Draft Genome of Tanacetum Coccineum: Genomic Comparison of Closely Related Tanacetum-Family Plants.</title>
        <authorList>
            <person name="Yamashiro T."/>
            <person name="Shiraishi A."/>
            <person name="Nakayama K."/>
            <person name="Satake H."/>
        </authorList>
    </citation>
    <scope>NUCLEOTIDE SEQUENCE</scope>
</reference>
<feature type="compositionally biased region" description="Polar residues" evidence="2">
    <location>
        <begin position="135"/>
        <end position="148"/>
    </location>
</feature>
<keyword evidence="4" id="KW-1185">Reference proteome</keyword>
<feature type="region of interest" description="Disordered" evidence="2">
    <location>
        <begin position="111"/>
        <end position="159"/>
    </location>
</feature>
<reference evidence="3" key="2">
    <citation type="submission" date="2022-01" db="EMBL/GenBank/DDBJ databases">
        <authorList>
            <person name="Yamashiro T."/>
            <person name="Shiraishi A."/>
            <person name="Satake H."/>
            <person name="Nakayama K."/>
        </authorList>
    </citation>
    <scope>NUCLEOTIDE SEQUENCE</scope>
</reference>
<evidence type="ECO:0000256" key="1">
    <source>
        <dbReference type="SAM" id="Coils"/>
    </source>
</evidence>